<dbReference type="HOGENOM" id="CLU_010543_0_2_1"/>
<dbReference type="AlphaFoldDB" id="A0A077RXH7"/>
<name>A0A077RXH7_WHEAT</name>
<evidence type="ECO:0000256" key="13">
    <source>
        <dbReference type="RuleBase" id="RU004241"/>
    </source>
</evidence>
<dbReference type="Gramene" id="TraesCAD_scaffold_039455_01G000200.1">
    <property type="protein sequence ID" value="TraesCAD_scaffold_039455_01G000200.1"/>
    <property type="gene ID" value="TraesCAD_scaffold_039455_01G000200"/>
</dbReference>
<dbReference type="PROSITE" id="PS50873">
    <property type="entry name" value="PEROXIDASE_4"/>
    <property type="match status" value="1"/>
</dbReference>
<reference evidence="15" key="2">
    <citation type="submission" date="2018-10" db="UniProtKB">
        <authorList>
            <consortium name="EnsemblPlants"/>
        </authorList>
    </citation>
    <scope>IDENTIFICATION</scope>
</reference>
<feature type="binding site" evidence="12">
    <location>
        <position position="38"/>
    </location>
    <ligand>
        <name>Ca(2+)</name>
        <dbReference type="ChEBI" id="CHEBI:29108"/>
        <label>1</label>
    </ligand>
</feature>
<keyword evidence="16" id="KW-1185">Reference proteome</keyword>
<dbReference type="Pfam" id="PF00141">
    <property type="entry name" value="peroxidase"/>
    <property type="match status" value="1"/>
</dbReference>
<dbReference type="Gramene" id="TraesCLE_scaffold_027462_01G000100.1">
    <property type="protein sequence ID" value="TraesCLE_scaffold_027462_01G000100.1"/>
    <property type="gene ID" value="TraesCLE_scaffold_027462_01G000100"/>
</dbReference>
<keyword evidence="8" id="KW-0408">Iron</keyword>
<dbReference type="Proteomes" id="UP000019116">
    <property type="component" value="Chromosome 3B"/>
</dbReference>
<feature type="binding site" evidence="11">
    <location>
        <position position="130"/>
    </location>
    <ligand>
        <name>substrate</name>
    </ligand>
</feature>
<evidence type="ECO:0000256" key="6">
    <source>
        <dbReference type="ARBA" id="ARBA00022837"/>
    </source>
</evidence>
<dbReference type="Gramene" id="TraesRN3B0101109100.1">
    <property type="protein sequence ID" value="TraesRN3B0101109100.1"/>
    <property type="gene ID" value="TraesRN3B0101109100"/>
</dbReference>
<comment type="cofactor">
    <cofactor evidence="2">
        <name>heme b</name>
        <dbReference type="ChEBI" id="CHEBI:60344"/>
    </cofactor>
</comment>
<dbReference type="PANTHER" id="PTHR31388:SF38">
    <property type="entry name" value="PEROXIDASE"/>
    <property type="match status" value="1"/>
</dbReference>
<comment type="cofactor">
    <cofactor evidence="12">
        <name>Ca(2+)</name>
        <dbReference type="ChEBI" id="CHEBI:29108"/>
    </cofactor>
    <text evidence="12">Binds 2 calcium ions per subunit.</text>
</comment>
<feature type="active site" description="Proton acceptor" evidence="10">
    <location>
        <position position="34"/>
    </location>
</feature>
<dbReference type="GO" id="GO:0006979">
    <property type="term" value="P:response to oxidative stress"/>
    <property type="evidence" value="ECO:0007669"/>
    <property type="project" value="InterPro"/>
</dbReference>
<keyword evidence="4" id="KW-0349">Heme</keyword>
<feature type="binding site" evidence="12">
    <location>
        <position position="44"/>
    </location>
    <ligand>
        <name>Ca(2+)</name>
        <dbReference type="ChEBI" id="CHEBI:29108"/>
        <label>1</label>
    </ligand>
</feature>
<dbReference type="Gene3D" id="1.10.520.10">
    <property type="match status" value="1"/>
</dbReference>
<evidence type="ECO:0000256" key="8">
    <source>
        <dbReference type="ARBA" id="ARBA00023004"/>
    </source>
</evidence>
<dbReference type="GO" id="GO:0004601">
    <property type="term" value="F:peroxidase activity"/>
    <property type="evidence" value="ECO:0000318"/>
    <property type="project" value="GO_Central"/>
</dbReference>
<feature type="binding site" evidence="12">
    <location>
        <position position="161"/>
    </location>
    <ligand>
        <name>Ca(2+)</name>
        <dbReference type="ChEBI" id="CHEBI:29108"/>
        <label>2</label>
    </ligand>
</feature>
<dbReference type="PANTHER" id="PTHR31388">
    <property type="entry name" value="PEROXIDASE 72-RELATED"/>
    <property type="match status" value="1"/>
</dbReference>
<dbReference type="GO" id="GO:0042744">
    <property type="term" value="P:hydrogen peroxide catabolic process"/>
    <property type="evidence" value="ECO:0007669"/>
    <property type="project" value="UniProtKB-KW"/>
</dbReference>
<feature type="binding site" evidence="12">
    <location>
        <position position="40"/>
    </location>
    <ligand>
        <name>Ca(2+)</name>
        <dbReference type="ChEBI" id="CHEBI:29108"/>
        <label>1</label>
    </ligand>
</feature>
<sequence length="237" mass="26146">MTGALVCVTLSMHYPEHCLTGARIPTNHIYLHVHEYFVKGFNGSFWMDKDLILIDIEKQVHVNDRSTCGFEVDDITNLTLDNAPGIMSCSNIQAVVALISVELAGGPCRSLPLGRRDGTTTNIESANNLPSPFDSPEMLQEKFKNLGLDDTDHVALHGENTFGRVQCQLMQQNCSVGEDEETLVNLDTVIPNVFDNKYYGSLLCGCTPLPLTRFSISLKDSLKNYAASMVKMGTEAR</sequence>
<keyword evidence="9" id="KW-0376">Hydrogen peroxide</keyword>
<evidence type="ECO:0000256" key="11">
    <source>
        <dbReference type="PIRSR" id="PIRSR600823-2"/>
    </source>
</evidence>
<dbReference type="SMR" id="A0A077RXH7"/>
<evidence type="ECO:0000259" key="14">
    <source>
        <dbReference type="PROSITE" id="PS50873"/>
    </source>
</evidence>
<evidence type="ECO:0000256" key="4">
    <source>
        <dbReference type="ARBA" id="ARBA00022617"/>
    </source>
</evidence>
<keyword evidence="6 12" id="KW-0106">Calcium</keyword>
<dbReference type="PRINTS" id="PR00458">
    <property type="entry name" value="PEROXIDASE"/>
</dbReference>
<dbReference type="STRING" id="4565.A0A077RXH7"/>
<dbReference type="Gramene" id="TraesCS3B02G446200.1">
    <property type="protein sequence ID" value="TraesCS3B02G446200.1"/>
    <property type="gene ID" value="TraesCS3B02G446200"/>
</dbReference>
<comment type="similarity">
    <text evidence="13">Belongs to the peroxidase family.</text>
</comment>
<evidence type="ECO:0000313" key="15">
    <source>
        <dbReference type="EnsemblPlants" id="TraesCS3B02G446200.1"/>
    </source>
</evidence>
<comment type="catalytic activity">
    <reaction evidence="1">
        <text>2 a phenolic donor + H2O2 = 2 a phenolic radical donor + 2 H2O</text>
        <dbReference type="Rhea" id="RHEA:56136"/>
        <dbReference type="ChEBI" id="CHEBI:15377"/>
        <dbReference type="ChEBI" id="CHEBI:16240"/>
        <dbReference type="ChEBI" id="CHEBI:139520"/>
        <dbReference type="ChEBI" id="CHEBI:139521"/>
        <dbReference type="EC" id="1.11.1.7"/>
    </reaction>
</comment>
<accession>A0A077RXH7</accession>
<dbReference type="GO" id="GO:0140825">
    <property type="term" value="F:lactoperoxidase activity"/>
    <property type="evidence" value="ECO:0007669"/>
    <property type="project" value="UniProtKB-EC"/>
</dbReference>
<evidence type="ECO:0000256" key="2">
    <source>
        <dbReference type="ARBA" id="ARBA00001970"/>
    </source>
</evidence>
<keyword evidence="3" id="KW-0575">Peroxidase</keyword>
<evidence type="ECO:0000256" key="9">
    <source>
        <dbReference type="ARBA" id="ARBA00023324"/>
    </source>
</evidence>
<dbReference type="GO" id="GO:0046872">
    <property type="term" value="F:metal ion binding"/>
    <property type="evidence" value="ECO:0007669"/>
    <property type="project" value="UniProtKB-KW"/>
</dbReference>
<dbReference type="GO" id="GO:0009505">
    <property type="term" value="C:plant-type cell wall"/>
    <property type="evidence" value="ECO:0000318"/>
    <property type="project" value="GO_Central"/>
</dbReference>
<keyword evidence="7" id="KW-0560">Oxidoreductase</keyword>
<proteinExistence type="inferred from homology"/>
<feature type="binding site" evidence="12">
    <location>
        <position position="57"/>
    </location>
    <ligand>
        <name>Ca(2+)</name>
        <dbReference type="ChEBI" id="CHEBI:29108"/>
        <label>1</label>
    </ligand>
</feature>
<feature type="domain" description="Plant heme peroxidase family profile" evidence="14">
    <location>
        <begin position="29"/>
        <end position="203"/>
    </location>
</feature>
<dbReference type="SUPFAM" id="SSF48113">
    <property type="entry name" value="Heme-dependent peroxidases"/>
    <property type="match status" value="1"/>
</dbReference>
<organism evidence="15">
    <name type="scientific">Triticum aestivum</name>
    <name type="common">Wheat</name>
    <dbReference type="NCBI Taxonomy" id="4565"/>
    <lineage>
        <taxon>Eukaryota</taxon>
        <taxon>Viridiplantae</taxon>
        <taxon>Streptophyta</taxon>
        <taxon>Embryophyta</taxon>
        <taxon>Tracheophyta</taxon>
        <taxon>Spermatophyta</taxon>
        <taxon>Magnoliopsida</taxon>
        <taxon>Liliopsida</taxon>
        <taxon>Poales</taxon>
        <taxon>Poaceae</taxon>
        <taxon>BOP clade</taxon>
        <taxon>Pooideae</taxon>
        <taxon>Triticodae</taxon>
        <taxon>Triticeae</taxon>
        <taxon>Triticinae</taxon>
        <taxon>Triticum</taxon>
    </lineage>
</organism>
<evidence type="ECO:0000256" key="5">
    <source>
        <dbReference type="ARBA" id="ARBA00022723"/>
    </source>
</evidence>
<reference evidence="15" key="1">
    <citation type="submission" date="2018-08" db="EMBL/GenBank/DDBJ databases">
        <authorList>
            <person name="Rossello M."/>
        </authorList>
    </citation>
    <scope>NUCLEOTIDE SEQUENCE [LARGE SCALE GENOMIC DNA]</scope>
    <source>
        <strain evidence="15">cv. Chinese Spring</strain>
    </source>
</reference>
<evidence type="ECO:0000313" key="16">
    <source>
        <dbReference type="Proteomes" id="UP000019116"/>
    </source>
</evidence>
<evidence type="ECO:0000256" key="1">
    <source>
        <dbReference type="ARBA" id="ARBA00000189"/>
    </source>
</evidence>
<protein>
    <recommendedName>
        <fullName evidence="14">Plant heme peroxidase family profile domain-containing protein</fullName>
    </recommendedName>
</protein>
<evidence type="ECO:0000256" key="10">
    <source>
        <dbReference type="PIRSR" id="PIRSR600823-1"/>
    </source>
</evidence>
<dbReference type="InterPro" id="IPR002016">
    <property type="entry name" value="Haem_peroxidase"/>
</dbReference>
<evidence type="ECO:0000256" key="7">
    <source>
        <dbReference type="ARBA" id="ARBA00023002"/>
    </source>
</evidence>
<dbReference type="EnsemblPlants" id="TraesCS3B02G446200.1">
    <property type="protein sequence ID" value="TraesCS3B02G446200.1"/>
    <property type="gene ID" value="TraesCS3B02G446200"/>
</dbReference>
<dbReference type="InterPro" id="IPR000823">
    <property type="entry name" value="Peroxidase_pln"/>
</dbReference>
<evidence type="ECO:0000256" key="12">
    <source>
        <dbReference type="PIRSR" id="PIRSR600823-3"/>
    </source>
</evidence>
<dbReference type="GO" id="GO:0020037">
    <property type="term" value="F:heme binding"/>
    <property type="evidence" value="ECO:0007669"/>
    <property type="project" value="InterPro"/>
</dbReference>
<evidence type="ECO:0000256" key="3">
    <source>
        <dbReference type="ARBA" id="ARBA00022559"/>
    </source>
</evidence>
<dbReference type="OrthoDB" id="2113341at2759"/>
<keyword evidence="5 12" id="KW-0479">Metal-binding</keyword>
<dbReference type="PRINTS" id="PR00461">
    <property type="entry name" value="PLPEROXIDASE"/>
</dbReference>
<dbReference type="InterPro" id="IPR010255">
    <property type="entry name" value="Haem_peroxidase_sf"/>
</dbReference>
<dbReference type="Gramene" id="TraesCS3B03G1102600.1">
    <property type="protein sequence ID" value="TraesCS3B03G1102600.1.CDS"/>
    <property type="gene ID" value="TraesCS3B03G1102600"/>
</dbReference>